<dbReference type="GO" id="GO:0006751">
    <property type="term" value="P:glutathione catabolic process"/>
    <property type="evidence" value="ECO:0007669"/>
    <property type="project" value="TreeGrafter"/>
</dbReference>
<organism evidence="2 3">
    <name type="scientific">Oleoguttula mirabilis</name>
    <dbReference type="NCBI Taxonomy" id="1507867"/>
    <lineage>
        <taxon>Eukaryota</taxon>
        <taxon>Fungi</taxon>
        <taxon>Dikarya</taxon>
        <taxon>Ascomycota</taxon>
        <taxon>Pezizomycotina</taxon>
        <taxon>Dothideomycetes</taxon>
        <taxon>Dothideomycetidae</taxon>
        <taxon>Mycosphaerellales</taxon>
        <taxon>Teratosphaeriaceae</taxon>
        <taxon>Oleoguttula</taxon>
    </lineage>
</organism>
<dbReference type="EMBL" id="JAVFHQ010000057">
    <property type="protein sequence ID" value="KAK4541111.1"/>
    <property type="molecule type" value="Genomic_DNA"/>
</dbReference>
<dbReference type="InterPro" id="IPR029055">
    <property type="entry name" value="Ntn_hydrolases_N"/>
</dbReference>
<dbReference type="GO" id="GO:0008242">
    <property type="term" value="F:omega peptidase activity"/>
    <property type="evidence" value="ECO:0007669"/>
    <property type="project" value="TreeGrafter"/>
</dbReference>
<dbReference type="Gene3D" id="3.60.20.10">
    <property type="entry name" value="Glutamine Phosphoribosylpyrophosphate, subunit 1, domain 1"/>
    <property type="match status" value="1"/>
</dbReference>
<evidence type="ECO:0000313" key="3">
    <source>
        <dbReference type="Proteomes" id="UP001324427"/>
    </source>
</evidence>
<evidence type="ECO:0000313" key="2">
    <source>
        <dbReference type="EMBL" id="KAK4541111.1"/>
    </source>
</evidence>
<dbReference type="SUPFAM" id="SSF56235">
    <property type="entry name" value="N-terminal nucleophile aminohydrolases (Ntn hydrolases)"/>
    <property type="match status" value="1"/>
</dbReference>
<protein>
    <recommendedName>
        <fullName evidence="1">Glutamine amidotransferase type-2 domain-containing protein</fullName>
    </recommendedName>
</protein>
<dbReference type="Proteomes" id="UP001324427">
    <property type="component" value="Unassembled WGS sequence"/>
</dbReference>
<dbReference type="PROSITE" id="PS51278">
    <property type="entry name" value="GATASE_TYPE_2"/>
    <property type="match status" value="1"/>
</dbReference>
<dbReference type="AlphaFoldDB" id="A0AAV9J8U6"/>
<reference evidence="2 3" key="1">
    <citation type="submission" date="2021-11" db="EMBL/GenBank/DDBJ databases">
        <title>Black yeast isolated from Biological Soil Crust.</title>
        <authorList>
            <person name="Kurbessoian T."/>
        </authorList>
    </citation>
    <scope>NUCLEOTIDE SEQUENCE [LARGE SCALE GENOMIC DNA]</scope>
    <source>
        <strain evidence="2 3">CCFEE 5522</strain>
    </source>
</reference>
<proteinExistence type="predicted"/>
<dbReference type="GO" id="GO:0061672">
    <property type="term" value="C:glutathione hydrolase complex"/>
    <property type="evidence" value="ECO:0007669"/>
    <property type="project" value="TreeGrafter"/>
</dbReference>
<keyword evidence="3" id="KW-1185">Reference proteome</keyword>
<feature type="domain" description="Glutamine amidotransferase type-2" evidence="1">
    <location>
        <begin position="2"/>
        <end position="355"/>
    </location>
</feature>
<sequence>MCRWFAYISPTEPCLLEDVLVTPKNSLSRQVHDHYLPQLIAHNPEDLHDADHQMTARNSIYNIDGLGVAWYTSSNSDFERGNTGESSDGILKEGLRPAVYKTVQPPINDLNFRSICANTETRVCFAHIRAASSTPIVSVNNHPFIFCRHAFMHNGVVSDFTKIKRGMCDQMSDAAYSGINGGTDSEHIAALYMTFLTDNGDASSFERDYPVEKMAEAMHKAVAAVVTLQRKLLGSKAQPNSLNLCATDGIKLVAYRFRNHATEQPPSLYYSTKAGTTLNRKYPDHPDGIDVPNRSAGKAVEDHGRHLIVASEPSTYKQEDWHLIGKNQCVLAGPESFEVRDVPYEKAWDAEDPNA</sequence>
<dbReference type="InterPro" id="IPR017932">
    <property type="entry name" value="GATase_2_dom"/>
</dbReference>
<dbReference type="CDD" id="cd01908">
    <property type="entry name" value="YafJ"/>
    <property type="match status" value="1"/>
</dbReference>
<dbReference type="PANTHER" id="PTHR43187">
    <property type="entry name" value="GLUTAMINE AMIDOTRANSFERASE DUG3-RELATED"/>
    <property type="match status" value="1"/>
</dbReference>
<accession>A0AAV9J8U6</accession>
<comment type="caution">
    <text evidence="2">The sequence shown here is derived from an EMBL/GenBank/DDBJ whole genome shotgun (WGS) entry which is preliminary data.</text>
</comment>
<dbReference type="GO" id="GO:0005737">
    <property type="term" value="C:cytoplasm"/>
    <property type="evidence" value="ECO:0007669"/>
    <property type="project" value="TreeGrafter"/>
</dbReference>
<dbReference type="InterPro" id="IPR052373">
    <property type="entry name" value="Gamma-glu_amide_hydrolase"/>
</dbReference>
<dbReference type="PANTHER" id="PTHR43187:SF1">
    <property type="entry name" value="GLUTAMINE AMIDOTRANSFERASE DUG3-RELATED"/>
    <property type="match status" value="1"/>
</dbReference>
<name>A0AAV9J8U6_9PEZI</name>
<evidence type="ECO:0000259" key="1">
    <source>
        <dbReference type="PROSITE" id="PS51278"/>
    </source>
</evidence>
<gene>
    <name evidence="2" type="ORF">LTR36_008336</name>
</gene>